<organism evidence="1 2">
    <name type="scientific">Ilyodon furcidens</name>
    <name type="common">goldbreast splitfin</name>
    <dbReference type="NCBI Taxonomy" id="33524"/>
    <lineage>
        <taxon>Eukaryota</taxon>
        <taxon>Metazoa</taxon>
        <taxon>Chordata</taxon>
        <taxon>Craniata</taxon>
        <taxon>Vertebrata</taxon>
        <taxon>Euteleostomi</taxon>
        <taxon>Actinopterygii</taxon>
        <taxon>Neopterygii</taxon>
        <taxon>Teleostei</taxon>
        <taxon>Neoteleostei</taxon>
        <taxon>Acanthomorphata</taxon>
        <taxon>Ovalentaria</taxon>
        <taxon>Atherinomorphae</taxon>
        <taxon>Cyprinodontiformes</taxon>
        <taxon>Goodeidae</taxon>
        <taxon>Ilyodon</taxon>
    </lineage>
</organism>
<protein>
    <submittedName>
        <fullName evidence="1">Uncharacterized protein</fullName>
    </submittedName>
</protein>
<sequence>MYTIIGCPVDIFLHLKYRDLQLQIHHRPLGSFSGYVLLLWSVSSVVLQSSSLRGLIDWSLFVASSMFSSTLTNFPALALEMHPPQHDAATTIDFYVCHRINSDLLKCPCRR</sequence>
<reference evidence="1 2" key="1">
    <citation type="submission" date="2021-06" db="EMBL/GenBank/DDBJ databases">
        <authorList>
            <person name="Palmer J.M."/>
        </authorList>
    </citation>
    <scope>NUCLEOTIDE SEQUENCE [LARGE SCALE GENOMIC DNA]</scope>
    <source>
        <strain evidence="2">if_2019</strain>
        <tissue evidence="1">Muscle</tissue>
    </source>
</reference>
<proteinExistence type="predicted"/>
<evidence type="ECO:0000313" key="2">
    <source>
        <dbReference type="Proteomes" id="UP001482620"/>
    </source>
</evidence>
<keyword evidence="2" id="KW-1185">Reference proteome</keyword>
<name>A0ABV0TRW5_9TELE</name>
<comment type="caution">
    <text evidence="1">The sequence shown here is derived from an EMBL/GenBank/DDBJ whole genome shotgun (WGS) entry which is preliminary data.</text>
</comment>
<dbReference type="Proteomes" id="UP001482620">
    <property type="component" value="Unassembled WGS sequence"/>
</dbReference>
<evidence type="ECO:0000313" key="1">
    <source>
        <dbReference type="EMBL" id="MEQ2235665.1"/>
    </source>
</evidence>
<gene>
    <name evidence="1" type="ORF">ILYODFUR_004645</name>
</gene>
<accession>A0ABV0TRW5</accession>
<dbReference type="EMBL" id="JAHRIQ010046599">
    <property type="protein sequence ID" value="MEQ2235665.1"/>
    <property type="molecule type" value="Genomic_DNA"/>
</dbReference>